<dbReference type="OrthoDB" id="9616667at2759"/>
<evidence type="ECO:0000256" key="3">
    <source>
        <dbReference type="ARBA" id="ARBA00022980"/>
    </source>
</evidence>
<dbReference type="FunFam" id="1.10.10.1760:FF:000001">
    <property type="entry name" value="60S ribosomal protein L36"/>
    <property type="match status" value="1"/>
</dbReference>
<dbReference type="PANTHER" id="PTHR10114">
    <property type="entry name" value="60S RIBOSOMAL PROTEIN L36"/>
    <property type="match status" value="1"/>
</dbReference>
<dbReference type="AlphaFoldDB" id="A0A4S2LPR2"/>
<protein>
    <recommendedName>
        <fullName evidence="5">Large ribosomal subunit protein eL36</fullName>
    </recommendedName>
    <alternativeName>
        <fullName evidence="6">60S ribosomal protein L36</fullName>
    </alternativeName>
</protein>
<dbReference type="GO" id="GO:0006412">
    <property type="term" value="P:translation"/>
    <property type="evidence" value="ECO:0007669"/>
    <property type="project" value="InterPro"/>
</dbReference>
<organism evidence="7 8">
    <name type="scientific">Opisthorchis felineus</name>
    <dbReference type="NCBI Taxonomy" id="147828"/>
    <lineage>
        <taxon>Eukaryota</taxon>
        <taxon>Metazoa</taxon>
        <taxon>Spiralia</taxon>
        <taxon>Lophotrochozoa</taxon>
        <taxon>Platyhelminthes</taxon>
        <taxon>Trematoda</taxon>
        <taxon>Digenea</taxon>
        <taxon>Opisthorchiida</taxon>
        <taxon>Opisthorchiata</taxon>
        <taxon>Opisthorchiidae</taxon>
        <taxon>Opisthorchis</taxon>
    </lineage>
</organism>
<dbReference type="STRING" id="147828.A0A4S2LPR2"/>
<dbReference type="Pfam" id="PF01158">
    <property type="entry name" value="Ribosomal_L36e"/>
    <property type="match status" value="1"/>
</dbReference>
<accession>A0A4S2LPR2</accession>
<dbReference type="InterPro" id="IPR000509">
    <property type="entry name" value="Ribosomal_eL36"/>
</dbReference>
<keyword evidence="8" id="KW-1185">Reference proteome</keyword>
<proteinExistence type="inferred from homology"/>
<evidence type="ECO:0000256" key="1">
    <source>
        <dbReference type="ARBA" id="ARBA00006509"/>
    </source>
</evidence>
<dbReference type="Proteomes" id="UP000308267">
    <property type="component" value="Unassembled WGS sequence"/>
</dbReference>
<name>A0A4S2LPR2_OPIFE</name>
<keyword evidence="4" id="KW-0687">Ribonucleoprotein</keyword>
<evidence type="ECO:0000313" key="7">
    <source>
        <dbReference type="EMBL" id="TGZ62647.1"/>
    </source>
</evidence>
<keyword evidence="3" id="KW-0689">Ribosomal protein</keyword>
<comment type="caution">
    <text evidence="7">The sequence shown here is derived from an EMBL/GenBank/DDBJ whole genome shotgun (WGS) entry which is preliminary data.</text>
</comment>
<sequence>MVCLCRPVVCGARNQLLIALSGDMGAIRKYPVCVGRERGIKKTKNVRPKRPSNRRGRITKQAKFTRDLVREIVGFAPFEKRILELLKNDREKRALKFAKKRIGGTRRAKKKREELLKVVKAMRTK</sequence>
<dbReference type="GO" id="GO:0003735">
    <property type="term" value="F:structural constituent of ribosome"/>
    <property type="evidence" value="ECO:0007669"/>
    <property type="project" value="InterPro"/>
</dbReference>
<dbReference type="EMBL" id="SJOL01007418">
    <property type="protein sequence ID" value="TGZ62647.1"/>
    <property type="molecule type" value="Genomic_DNA"/>
</dbReference>
<evidence type="ECO:0000256" key="4">
    <source>
        <dbReference type="ARBA" id="ARBA00023274"/>
    </source>
</evidence>
<dbReference type="GO" id="GO:1990904">
    <property type="term" value="C:ribonucleoprotein complex"/>
    <property type="evidence" value="ECO:0007669"/>
    <property type="project" value="UniProtKB-KW"/>
</dbReference>
<dbReference type="GO" id="GO:0005840">
    <property type="term" value="C:ribosome"/>
    <property type="evidence" value="ECO:0007669"/>
    <property type="project" value="UniProtKB-KW"/>
</dbReference>
<evidence type="ECO:0000313" key="8">
    <source>
        <dbReference type="Proteomes" id="UP000308267"/>
    </source>
</evidence>
<comment type="similarity">
    <text evidence="1">Belongs to the eukaryotic ribosomal protein eL36 family.</text>
</comment>
<dbReference type="InterPro" id="IPR038097">
    <property type="entry name" value="Ribosomal_eL36_sf"/>
</dbReference>
<evidence type="ECO:0000256" key="6">
    <source>
        <dbReference type="ARBA" id="ARBA00035331"/>
    </source>
</evidence>
<dbReference type="Gene3D" id="1.10.10.1760">
    <property type="entry name" value="60S ribosomal protein L36"/>
    <property type="match status" value="1"/>
</dbReference>
<gene>
    <name evidence="7" type="ORF">CRM22_007314</name>
</gene>
<comment type="subunit">
    <text evidence="2">Component of the large ribosomal subunit.</text>
</comment>
<evidence type="ECO:0000256" key="2">
    <source>
        <dbReference type="ARBA" id="ARBA00011133"/>
    </source>
</evidence>
<evidence type="ECO:0000256" key="5">
    <source>
        <dbReference type="ARBA" id="ARBA00035226"/>
    </source>
</evidence>
<reference evidence="7 8" key="1">
    <citation type="journal article" date="2019" name="BMC Genomics">
        <title>New insights from Opisthorchis felineus genome: update on genomics of the epidemiologically important liver flukes.</title>
        <authorList>
            <person name="Ershov N.I."/>
            <person name="Mordvinov V.A."/>
            <person name="Prokhortchouk E.B."/>
            <person name="Pakharukova M.Y."/>
            <person name="Gunbin K.V."/>
            <person name="Ustyantsev K."/>
            <person name="Genaev M.A."/>
            <person name="Blinov A.G."/>
            <person name="Mazur A."/>
            <person name="Boulygina E."/>
            <person name="Tsygankova S."/>
            <person name="Khrameeva E."/>
            <person name="Chekanov N."/>
            <person name="Fan G."/>
            <person name="Xiao A."/>
            <person name="Zhang H."/>
            <person name="Xu X."/>
            <person name="Yang H."/>
            <person name="Solovyev V."/>
            <person name="Lee S.M."/>
            <person name="Liu X."/>
            <person name="Afonnikov D.A."/>
            <person name="Skryabin K.G."/>
        </authorList>
    </citation>
    <scope>NUCLEOTIDE SEQUENCE [LARGE SCALE GENOMIC DNA]</scope>
    <source>
        <strain evidence="7">AK-0245</strain>
        <tissue evidence="7">Whole organism</tissue>
    </source>
</reference>